<dbReference type="Proteomes" id="UP000001940">
    <property type="component" value="Chromosome II"/>
</dbReference>
<proteinExistence type="predicted"/>
<feature type="region of interest" description="Disordered" evidence="1">
    <location>
        <begin position="369"/>
        <end position="395"/>
    </location>
</feature>
<dbReference type="EMBL" id="BX284602">
    <property type="protein sequence ID" value="CAB55009.2"/>
    <property type="molecule type" value="Genomic_DNA"/>
</dbReference>
<dbReference type="InterPro" id="IPR053315">
    <property type="entry name" value="Peptidase_C14A"/>
</dbReference>
<dbReference type="InParanoid" id="Q9NA88"/>
<dbReference type="GeneID" id="190333"/>
<dbReference type="UCSC" id="Y57A10A.4">
    <property type="organism name" value="c. elegans"/>
</dbReference>
<organism evidence="3 4">
    <name type="scientific">Caenorhabditis elegans</name>
    <dbReference type="NCBI Taxonomy" id="6239"/>
    <lineage>
        <taxon>Eukaryota</taxon>
        <taxon>Metazoa</taxon>
        <taxon>Ecdysozoa</taxon>
        <taxon>Nematoda</taxon>
        <taxon>Chromadorea</taxon>
        <taxon>Rhabditida</taxon>
        <taxon>Rhabditina</taxon>
        <taxon>Rhabditomorpha</taxon>
        <taxon>Rhabditoidea</taxon>
        <taxon>Rhabditidae</taxon>
        <taxon>Peloderinae</taxon>
        <taxon>Caenorhabditis</taxon>
    </lineage>
</organism>
<dbReference type="Bgee" id="WBGene00013249">
    <property type="expression patterns" value="Expressed in adult organism and 1 other cell type or tissue"/>
</dbReference>
<feature type="compositionally biased region" description="Acidic residues" evidence="1">
    <location>
        <begin position="330"/>
        <end position="339"/>
    </location>
</feature>
<feature type="domain" description="SPK" evidence="2">
    <location>
        <begin position="7"/>
        <end position="118"/>
    </location>
</feature>
<dbReference type="AGR" id="WB:WBGene00013249"/>
<feature type="domain" description="SPK" evidence="2">
    <location>
        <begin position="139"/>
        <end position="248"/>
    </location>
</feature>
<dbReference type="KEGG" id="cel:CELE_Y57A10A.4"/>
<dbReference type="SMR" id="Q9NA88"/>
<reference evidence="3 4" key="1">
    <citation type="journal article" date="1998" name="Science">
        <title>Genome sequence of the nematode C. elegans: a platform for investigating biology.</title>
        <authorList>
            <consortium name="The C. elegans sequencing consortium"/>
            <person name="Sulson J.E."/>
            <person name="Waterston R."/>
        </authorList>
    </citation>
    <scope>NUCLEOTIDE SEQUENCE [LARGE SCALE GENOMIC DNA]</scope>
    <source>
        <strain evidence="3 4">Bristol N2</strain>
    </source>
</reference>
<dbReference type="Pfam" id="PF04435">
    <property type="entry name" value="SPK"/>
    <property type="match status" value="2"/>
</dbReference>
<sequence length="662" mass="75293">MAFIHTSLTRLMRFAVDQTKDIIEPLMVTKVLTEFSESENDGLSHYAHYAKFHNYLVPNMAKLAEYSIEERVRVIFGFAAVVSDDFLKQIQREGLVHLDKKKRICKFTSHNGKWKLEGDHSHSARMKRRWSMRVRVVVGLPSLMNFLVEKTKDIIEPMLASAAFREFSESEDGGLPEHAYYNHFHKNVAPNMAKIEEYSIEERVRVMFALAGRVSADFRAQTKGLVELDDGKRISKFTSTDGKLKLEGDHSDSARRKRSAAFYRKTDHHCRSANDSKPRRKNGRQSDSEFSDKSGSDEDDVESAISYGNSPKRARCEKSADPEMHVSSGSDDDEVEDVGGMDEEPVLLPIDSDESHIGHLQNGEEMMVEDDNQPIPEDPQYSANSSHQGRRMSGRIQEKLSASIAQETTDAAVAIPHVPILNPPFESDDEEVKYIGAVKGQPKPGPIESVFDQINNRDHFQGNQEYRNQSISERKVDVPLFVEHQQISLSAENRATSAEWKSIFLHDFLKQLTQFICFFECSELAEIKRNIKEVMADEGKISSFQKLEIIDIRTVLGAFFFGVSRKIKSTGSNNSTMKAKDFLVTFKYFLLGLDFSELLELSTVFKRKLTSQILQRRFSCTATSAKLSKTYSPQFLNNSNSSHCFLLQNFSIFYVFLLLSRS</sequence>
<dbReference type="PaxDb" id="6239-Y57A10A.4"/>
<dbReference type="FunCoup" id="Q9NA88">
    <property type="interactions" value="1521"/>
</dbReference>
<feature type="compositionally biased region" description="Basic and acidic residues" evidence="1">
    <location>
        <begin position="284"/>
        <end position="296"/>
    </location>
</feature>
<feature type="compositionally biased region" description="Basic and acidic residues" evidence="1">
    <location>
        <begin position="314"/>
        <end position="324"/>
    </location>
</feature>
<evidence type="ECO:0000313" key="4">
    <source>
        <dbReference type="Proteomes" id="UP000001940"/>
    </source>
</evidence>
<name>Q9NA88_CAEEL</name>
<dbReference type="eggNOG" id="ENOG502TJN5">
    <property type="taxonomic scope" value="Eukaryota"/>
</dbReference>
<dbReference type="PhylomeDB" id="Q9NA88"/>
<protein>
    <submittedName>
        <fullName evidence="3">SPK domain-containing protein</fullName>
    </submittedName>
</protein>
<dbReference type="WormBase" id="Y57A10A.4">
    <property type="protein sequence ID" value="CE46423"/>
    <property type="gene ID" value="WBGene00013249"/>
</dbReference>
<evidence type="ECO:0000259" key="2">
    <source>
        <dbReference type="SMART" id="SM00583"/>
    </source>
</evidence>
<dbReference type="AlphaFoldDB" id="Q9NA88"/>
<evidence type="ECO:0000313" key="3">
    <source>
        <dbReference type="EMBL" id="CAB55009.2"/>
    </source>
</evidence>
<dbReference type="SMART" id="SM00583">
    <property type="entry name" value="SPK"/>
    <property type="match status" value="2"/>
</dbReference>
<feature type="region of interest" description="Disordered" evidence="1">
    <location>
        <begin position="261"/>
        <end position="339"/>
    </location>
</feature>
<dbReference type="CTD" id="190333"/>
<gene>
    <name evidence="3" type="ORF">CELE_Y57A10A.4</name>
    <name evidence="3 5" type="ORF">Y57A10A.4</name>
</gene>
<dbReference type="HOGENOM" id="CLU_032754_0_0_1"/>
<keyword evidence="4" id="KW-1185">Reference proteome</keyword>
<dbReference type="PANTHER" id="PTHR23362:SF0">
    <property type="entry name" value="CALPONIN-HOMOLOGY (CH) DOMAIN-CONTAINING PROTEIN-RELATED"/>
    <property type="match status" value="1"/>
</dbReference>
<dbReference type="PANTHER" id="PTHR23362">
    <property type="entry name" value="L-PLASTIN-RELATED"/>
    <property type="match status" value="1"/>
</dbReference>
<evidence type="ECO:0000313" key="5">
    <source>
        <dbReference type="WormBase" id="Y57A10A.4"/>
    </source>
</evidence>
<evidence type="ECO:0000256" key="1">
    <source>
        <dbReference type="SAM" id="MobiDB-lite"/>
    </source>
</evidence>
<dbReference type="InterPro" id="IPR006570">
    <property type="entry name" value="SPK_dom"/>
</dbReference>
<accession>Q9NA88</accession>
<dbReference type="RefSeq" id="NP_496584.2">
    <property type="nucleotide sequence ID" value="NM_064183.2"/>
</dbReference>